<evidence type="ECO:0000259" key="11">
    <source>
        <dbReference type="PROSITE" id="PS51007"/>
    </source>
</evidence>
<feature type="chain" id="PRO_5020734157" evidence="10">
    <location>
        <begin position="20"/>
        <end position="201"/>
    </location>
</feature>
<evidence type="ECO:0000256" key="9">
    <source>
        <dbReference type="PIRSR" id="PIRSR000005-2"/>
    </source>
</evidence>
<feature type="binding site" description="covalent" evidence="8">
    <location>
        <position position="25"/>
    </location>
    <ligand>
        <name>heme c</name>
        <dbReference type="ChEBI" id="CHEBI:61717"/>
        <label>1</label>
    </ligand>
</feature>
<dbReference type="GO" id="GO:0009055">
    <property type="term" value="F:electron transfer activity"/>
    <property type="evidence" value="ECO:0007669"/>
    <property type="project" value="InterPro"/>
</dbReference>
<keyword evidence="10" id="KW-0732">Signal</keyword>
<evidence type="ECO:0000313" key="12">
    <source>
        <dbReference type="EMBL" id="TDQ47164.1"/>
    </source>
</evidence>
<feature type="signal peptide" evidence="10">
    <location>
        <begin position="1"/>
        <end position="19"/>
    </location>
</feature>
<dbReference type="PANTHER" id="PTHR33751">
    <property type="entry name" value="CBB3-TYPE CYTOCHROME C OXIDASE SUBUNIT FIXP"/>
    <property type="match status" value="1"/>
</dbReference>
<keyword evidence="13" id="KW-1185">Reference proteome</keyword>
<dbReference type="GO" id="GO:0020037">
    <property type="term" value="F:heme binding"/>
    <property type="evidence" value="ECO:0007669"/>
    <property type="project" value="InterPro"/>
</dbReference>
<dbReference type="AlphaFoldDB" id="A0A4R6UUK3"/>
<dbReference type="Proteomes" id="UP000295375">
    <property type="component" value="Unassembled WGS sequence"/>
</dbReference>
<name>A0A4R6UUK3_9GAMM</name>
<organism evidence="12 13">
    <name type="scientific">Permianibacter aggregans</name>
    <dbReference type="NCBI Taxonomy" id="1510150"/>
    <lineage>
        <taxon>Bacteria</taxon>
        <taxon>Pseudomonadati</taxon>
        <taxon>Pseudomonadota</taxon>
        <taxon>Gammaproteobacteria</taxon>
        <taxon>Pseudomonadales</taxon>
        <taxon>Pseudomonadaceae</taxon>
        <taxon>Permianibacter</taxon>
    </lineage>
</organism>
<dbReference type="PIRSF" id="PIRSF000005">
    <property type="entry name" value="Cytochrome_c4"/>
    <property type="match status" value="1"/>
</dbReference>
<keyword evidence="4 9" id="KW-0479">Metal-binding</keyword>
<feature type="binding site" description="covalent" evidence="8">
    <location>
        <position position="123"/>
    </location>
    <ligand>
        <name>heme c</name>
        <dbReference type="ChEBI" id="CHEBI:61717"/>
        <label>2</label>
    </ligand>
</feature>
<evidence type="ECO:0000256" key="7">
    <source>
        <dbReference type="ARBA" id="ARBA00023004"/>
    </source>
</evidence>
<comment type="PTM">
    <text evidence="8">Binds 2 heme c groups covalently per subunit.</text>
</comment>
<feature type="domain" description="Cytochrome c" evidence="11">
    <location>
        <begin position="1"/>
        <end position="98"/>
    </location>
</feature>
<evidence type="ECO:0000256" key="10">
    <source>
        <dbReference type="SAM" id="SignalP"/>
    </source>
</evidence>
<feature type="binding site" description="axial binding residue" evidence="9">
    <location>
        <position position="29"/>
    </location>
    <ligand>
        <name>heme c</name>
        <dbReference type="ChEBI" id="CHEBI:61717"/>
        <label>1</label>
    </ligand>
    <ligandPart>
        <name>Fe</name>
        <dbReference type="ChEBI" id="CHEBI:18248"/>
    </ligandPart>
</feature>
<dbReference type="PANTHER" id="PTHR33751:SF9">
    <property type="entry name" value="CYTOCHROME C4"/>
    <property type="match status" value="1"/>
</dbReference>
<sequence length="201" mass="21356">MKSRLFVLLPLLFCGHGNSADVQLCTSCHGNALQGDEQQTAPLLAGREAWFLAEQMRAFKKGWRGTGADQSGAAMRAIAMTLDEKTINALSAEVAAMPAPAPKANPNNAEITALAAPRYNAVCSACHGSKAQGNKRLKAPALGALSESYLLAQINKFRQGIRGAHPDDKAGAQMRRSAANIADDKEAQALAQYIRQLSQTP</sequence>
<evidence type="ECO:0000256" key="8">
    <source>
        <dbReference type="PIRSR" id="PIRSR000005-1"/>
    </source>
</evidence>
<evidence type="ECO:0000256" key="4">
    <source>
        <dbReference type="ARBA" id="ARBA00022723"/>
    </source>
</evidence>
<feature type="domain" description="Cytochrome c" evidence="11">
    <location>
        <begin position="110"/>
        <end position="198"/>
    </location>
</feature>
<dbReference type="InterPro" id="IPR036909">
    <property type="entry name" value="Cyt_c-like_dom_sf"/>
</dbReference>
<keyword evidence="3 8" id="KW-0349">Heme</keyword>
<evidence type="ECO:0000256" key="6">
    <source>
        <dbReference type="ARBA" id="ARBA00022982"/>
    </source>
</evidence>
<feature type="binding site" description="axial binding residue" evidence="9">
    <location>
        <position position="127"/>
    </location>
    <ligand>
        <name>heme c</name>
        <dbReference type="ChEBI" id="CHEBI:61717"/>
        <label>2</label>
    </ligand>
    <ligandPart>
        <name>Fe</name>
        <dbReference type="ChEBI" id="CHEBI:18248"/>
    </ligandPart>
</feature>
<evidence type="ECO:0000256" key="5">
    <source>
        <dbReference type="ARBA" id="ARBA00022764"/>
    </source>
</evidence>
<keyword evidence="7 9" id="KW-0408">Iron</keyword>
<dbReference type="GO" id="GO:0042597">
    <property type="term" value="C:periplasmic space"/>
    <property type="evidence" value="ECO:0007669"/>
    <property type="project" value="UniProtKB-SubCell"/>
</dbReference>
<keyword evidence="5" id="KW-0574">Periplasm</keyword>
<proteinExistence type="predicted"/>
<dbReference type="InterPro" id="IPR050597">
    <property type="entry name" value="Cytochrome_c_Oxidase_Subunit"/>
</dbReference>
<gene>
    <name evidence="12" type="ORF">EV696_11192</name>
</gene>
<feature type="binding site" description="axial binding residue" evidence="9">
    <location>
        <position position="75"/>
    </location>
    <ligand>
        <name>heme c</name>
        <dbReference type="ChEBI" id="CHEBI:61717"/>
        <label>1</label>
    </ligand>
    <ligandPart>
        <name>Fe</name>
        <dbReference type="ChEBI" id="CHEBI:18248"/>
    </ligandPart>
</feature>
<evidence type="ECO:0000256" key="1">
    <source>
        <dbReference type="ARBA" id="ARBA00004418"/>
    </source>
</evidence>
<evidence type="ECO:0000313" key="13">
    <source>
        <dbReference type="Proteomes" id="UP000295375"/>
    </source>
</evidence>
<feature type="binding site" description="covalent" evidence="8">
    <location>
        <position position="126"/>
    </location>
    <ligand>
        <name>heme c</name>
        <dbReference type="ChEBI" id="CHEBI:61717"/>
        <label>2</label>
    </ligand>
</feature>
<dbReference type="InterPro" id="IPR024167">
    <property type="entry name" value="Cytochrome_c4-like"/>
</dbReference>
<dbReference type="PROSITE" id="PS51007">
    <property type="entry name" value="CYTC"/>
    <property type="match status" value="2"/>
</dbReference>
<dbReference type="InterPro" id="IPR009056">
    <property type="entry name" value="Cyt_c-like_dom"/>
</dbReference>
<reference evidence="12 13" key="1">
    <citation type="submission" date="2019-03" db="EMBL/GenBank/DDBJ databases">
        <title>Genomic Encyclopedia of Type Strains, Phase IV (KMG-IV): sequencing the most valuable type-strain genomes for metagenomic binning, comparative biology and taxonomic classification.</title>
        <authorList>
            <person name="Goeker M."/>
        </authorList>
    </citation>
    <scope>NUCLEOTIDE SEQUENCE [LARGE SCALE GENOMIC DNA]</scope>
    <source>
        <strain evidence="12 13">DSM 103792</strain>
    </source>
</reference>
<keyword evidence="2" id="KW-0813">Transport</keyword>
<feature type="binding site" description="covalent" evidence="8">
    <location>
        <position position="28"/>
    </location>
    <ligand>
        <name>heme c</name>
        <dbReference type="ChEBI" id="CHEBI:61717"/>
        <label>1</label>
    </ligand>
</feature>
<dbReference type="GO" id="GO:0005506">
    <property type="term" value="F:iron ion binding"/>
    <property type="evidence" value="ECO:0007669"/>
    <property type="project" value="InterPro"/>
</dbReference>
<comment type="subcellular location">
    <subcellularLocation>
        <location evidence="1">Periplasm</location>
    </subcellularLocation>
</comment>
<dbReference type="EMBL" id="SNYM01000011">
    <property type="protein sequence ID" value="TDQ47164.1"/>
    <property type="molecule type" value="Genomic_DNA"/>
</dbReference>
<keyword evidence="6" id="KW-0249">Electron transport</keyword>
<dbReference type="SUPFAM" id="SSF46626">
    <property type="entry name" value="Cytochrome c"/>
    <property type="match status" value="2"/>
</dbReference>
<protein>
    <submittedName>
        <fullName evidence="12">Cytochrome c553</fullName>
    </submittedName>
</protein>
<comment type="caution">
    <text evidence="12">The sequence shown here is derived from an EMBL/GenBank/DDBJ whole genome shotgun (WGS) entry which is preliminary data.</text>
</comment>
<dbReference type="RefSeq" id="WP_157591308.1">
    <property type="nucleotide sequence ID" value="NZ_CP037953.1"/>
</dbReference>
<accession>A0A4R6UUK3</accession>
<dbReference type="Pfam" id="PF00034">
    <property type="entry name" value="Cytochrom_C"/>
    <property type="match status" value="1"/>
</dbReference>
<evidence type="ECO:0000256" key="2">
    <source>
        <dbReference type="ARBA" id="ARBA00022448"/>
    </source>
</evidence>
<dbReference type="Gene3D" id="1.10.760.10">
    <property type="entry name" value="Cytochrome c-like domain"/>
    <property type="match status" value="2"/>
</dbReference>
<evidence type="ECO:0000256" key="3">
    <source>
        <dbReference type="ARBA" id="ARBA00022617"/>
    </source>
</evidence>
<feature type="binding site" description="axial binding residue" evidence="9">
    <location>
        <position position="174"/>
    </location>
    <ligand>
        <name>heme c</name>
        <dbReference type="ChEBI" id="CHEBI:61717"/>
        <label>2</label>
    </ligand>
    <ligandPart>
        <name>Fe</name>
        <dbReference type="ChEBI" id="CHEBI:18248"/>
    </ligandPart>
</feature>